<dbReference type="WBParaSite" id="JU765_v2.g17554.t1">
    <property type="protein sequence ID" value="JU765_v2.g17554.t1"/>
    <property type="gene ID" value="JU765_v2.g17554"/>
</dbReference>
<proteinExistence type="predicted"/>
<protein>
    <submittedName>
        <fullName evidence="2">Uncharacterized protein</fullName>
    </submittedName>
</protein>
<accession>A0AC34QME1</accession>
<evidence type="ECO:0000313" key="1">
    <source>
        <dbReference type="Proteomes" id="UP000887576"/>
    </source>
</evidence>
<organism evidence="1 2">
    <name type="scientific">Panagrolaimus sp. JU765</name>
    <dbReference type="NCBI Taxonomy" id="591449"/>
    <lineage>
        <taxon>Eukaryota</taxon>
        <taxon>Metazoa</taxon>
        <taxon>Ecdysozoa</taxon>
        <taxon>Nematoda</taxon>
        <taxon>Chromadorea</taxon>
        <taxon>Rhabditida</taxon>
        <taxon>Tylenchina</taxon>
        <taxon>Panagrolaimomorpha</taxon>
        <taxon>Panagrolaimoidea</taxon>
        <taxon>Panagrolaimidae</taxon>
        <taxon>Panagrolaimus</taxon>
    </lineage>
</organism>
<evidence type="ECO:0000313" key="2">
    <source>
        <dbReference type="WBParaSite" id="JU765_v2.g17554.t1"/>
    </source>
</evidence>
<sequence length="250" mass="28424">MSLPEDDDLDSLIPPEVLESENSAEAMTIIRSAKRKTDENIYSEIETVQDWIQALQETDSPVFKFVLLFRLPGVCQGKDLNNDEITAIVREIPCEVISDLIMTDNPDVDLCLDLTCNILEVFLPRSEADLSNLKQLQPGLNYNLINKDLEPSLFQRMIICSVQMGVEGCSLDDAVSVLNQCLKLLIADVKDFPSVDLLHCIQQLIQRLISNPPRSLYLCLNATWPKDLTELIKRLLQTFKIDEKYYVLCF</sequence>
<reference evidence="2" key="1">
    <citation type="submission" date="2022-11" db="UniProtKB">
        <authorList>
            <consortium name="WormBaseParasite"/>
        </authorList>
    </citation>
    <scope>IDENTIFICATION</scope>
</reference>
<dbReference type="Proteomes" id="UP000887576">
    <property type="component" value="Unplaced"/>
</dbReference>
<name>A0AC34QME1_9BILA</name>